<dbReference type="RefSeq" id="WP_367967899.1">
    <property type="nucleotide sequence ID" value="NZ_JBAKFJ010000002.1"/>
</dbReference>
<keyword evidence="1 8" id="KW-0436">Ligase</keyword>
<dbReference type="Proteomes" id="UP001556653">
    <property type="component" value="Unassembled WGS sequence"/>
</dbReference>
<dbReference type="PANTHER" id="PTHR12835:SF5">
    <property type="entry name" value="BIOTIN--PROTEIN LIGASE"/>
    <property type="match status" value="1"/>
</dbReference>
<dbReference type="SUPFAM" id="SSF50037">
    <property type="entry name" value="C-terminal domain of transcriptional repressors"/>
    <property type="match status" value="1"/>
</dbReference>
<evidence type="ECO:0000256" key="4">
    <source>
        <dbReference type="ARBA" id="ARBA00023267"/>
    </source>
</evidence>
<dbReference type="Gene3D" id="3.30.930.10">
    <property type="entry name" value="Bira Bifunctional Protein, Domain 2"/>
    <property type="match status" value="1"/>
</dbReference>
<dbReference type="CDD" id="cd16442">
    <property type="entry name" value="BPL"/>
    <property type="match status" value="1"/>
</dbReference>
<dbReference type="NCBIfam" id="TIGR00121">
    <property type="entry name" value="birA_ligase"/>
    <property type="match status" value="1"/>
</dbReference>
<comment type="caution">
    <text evidence="8">The sequence shown here is derived from an EMBL/GenBank/DDBJ whole genome shotgun (WGS) entry which is preliminary data.</text>
</comment>
<dbReference type="SUPFAM" id="SSF55681">
    <property type="entry name" value="Class II aaRS and biotin synthetases"/>
    <property type="match status" value="1"/>
</dbReference>
<accession>A0ABV3SBY3</accession>
<dbReference type="PROSITE" id="PS51733">
    <property type="entry name" value="BPL_LPL_CATALYTIC"/>
    <property type="match status" value="1"/>
</dbReference>
<keyword evidence="4" id="KW-0092">Biotin</keyword>
<proteinExistence type="predicted"/>
<dbReference type="InterPro" id="IPR045864">
    <property type="entry name" value="aa-tRNA-synth_II/BPL/LPL"/>
</dbReference>
<dbReference type="Pfam" id="PF02237">
    <property type="entry name" value="BPL_C"/>
    <property type="match status" value="1"/>
</dbReference>
<dbReference type="EC" id="6.3.4.15" evidence="5"/>
<evidence type="ECO:0000256" key="5">
    <source>
        <dbReference type="ARBA" id="ARBA00024227"/>
    </source>
</evidence>
<keyword evidence="3" id="KW-0067">ATP-binding</keyword>
<dbReference type="PANTHER" id="PTHR12835">
    <property type="entry name" value="BIOTIN PROTEIN LIGASE"/>
    <property type="match status" value="1"/>
</dbReference>
<dbReference type="EMBL" id="JBAKFJ010000002">
    <property type="protein sequence ID" value="MEX0387249.1"/>
    <property type="molecule type" value="Genomic_DNA"/>
</dbReference>
<keyword evidence="9" id="KW-1185">Reference proteome</keyword>
<dbReference type="InterPro" id="IPR004408">
    <property type="entry name" value="Biotin_CoA_COase_ligase"/>
</dbReference>
<name>A0ABV3SBY3_9GAMM</name>
<keyword evidence="2" id="KW-0547">Nucleotide-binding</keyword>
<evidence type="ECO:0000256" key="1">
    <source>
        <dbReference type="ARBA" id="ARBA00022598"/>
    </source>
</evidence>
<dbReference type="InterPro" id="IPR004143">
    <property type="entry name" value="BPL_LPL_catalytic"/>
</dbReference>
<dbReference type="InterPro" id="IPR008988">
    <property type="entry name" value="Transcriptional_repressor_C"/>
</dbReference>
<dbReference type="InterPro" id="IPR003142">
    <property type="entry name" value="BPL_C"/>
</dbReference>
<evidence type="ECO:0000313" key="9">
    <source>
        <dbReference type="Proteomes" id="UP001556653"/>
    </source>
</evidence>
<dbReference type="GO" id="GO:0004077">
    <property type="term" value="F:biotin--[biotin carboxyl-carrier protein] ligase activity"/>
    <property type="evidence" value="ECO:0007669"/>
    <property type="project" value="UniProtKB-EC"/>
</dbReference>
<gene>
    <name evidence="8" type="ORF">V6X64_09640</name>
</gene>
<reference evidence="8 9" key="1">
    <citation type="submission" date="2024-02" db="EMBL/GenBank/DDBJ databases">
        <title>New especies of Spiribacter isolated from saline water.</title>
        <authorList>
            <person name="Leon M.J."/>
            <person name="De La Haba R."/>
            <person name="Sanchez-Porro C."/>
            <person name="Ventosa A."/>
        </authorList>
    </citation>
    <scope>NUCLEOTIDE SEQUENCE [LARGE SCALE GENOMIC DNA]</scope>
    <source>
        <strain evidence="9">ag22IC4-227</strain>
    </source>
</reference>
<evidence type="ECO:0000256" key="2">
    <source>
        <dbReference type="ARBA" id="ARBA00022741"/>
    </source>
</evidence>
<comment type="catalytic activity">
    <reaction evidence="6">
        <text>biotin + L-lysyl-[protein] + ATP = N(6)-biotinyl-L-lysyl-[protein] + AMP + diphosphate + H(+)</text>
        <dbReference type="Rhea" id="RHEA:11756"/>
        <dbReference type="Rhea" id="RHEA-COMP:9752"/>
        <dbReference type="Rhea" id="RHEA-COMP:10505"/>
        <dbReference type="ChEBI" id="CHEBI:15378"/>
        <dbReference type="ChEBI" id="CHEBI:29969"/>
        <dbReference type="ChEBI" id="CHEBI:30616"/>
        <dbReference type="ChEBI" id="CHEBI:33019"/>
        <dbReference type="ChEBI" id="CHEBI:57586"/>
        <dbReference type="ChEBI" id="CHEBI:83144"/>
        <dbReference type="ChEBI" id="CHEBI:456215"/>
        <dbReference type="EC" id="6.3.4.15"/>
    </reaction>
</comment>
<protein>
    <recommendedName>
        <fullName evidence="5">biotin--[biotin carboxyl-carrier protein] ligase</fullName>
        <ecNumber evidence="5">6.3.4.15</ecNumber>
    </recommendedName>
</protein>
<evidence type="ECO:0000313" key="8">
    <source>
        <dbReference type="EMBL" id="MEX0387249.1"/>
    </source>
</evidence>
<evidence type="ECO:0000256" key="3">
    <source>
        <dbReference type="ARBA" id="ARBA00022840"/>
    </source>
</evidence>
<dbReference type="Pfam" id="PF03099">
    <property type="entry name" value="BPL_LplA_LipB"/>
    <property type="match status" value="1"/>
</dbReference>
<evidence type="ECO:0000259" key="7">
    <source>
        <dbReference type="PROSITE" id="PS51733"/>
    </source>
</evidence>
<evidence type="ECO:0000256" key="6">
    <source>
        <dbReference type="ARBA" id="ARBA00047846"/>
    </source>
</evidence>
<feature type="domain" description="BPL/LPL catalytic" evidence="7">
    <location>
        <begin position="7"/>
        <end position="191"/>
    </location>
</feature>
<organism evidence="8 9">
    <name type="scientific">Spiribacter onubensis</name>
    <dbReference type="NCBI Taxonomy" id="3122420"/>
    <lineage>
        <taxon>Bacteria</taxon>
        <taxon>Pseudomonadati</taxon>
        <taxon>Pseudomonadota</taxon>
        <taxon>Gammaproteobacteria</taxon>
        <taxon>Chromatiales</taxon>
        <taxon>Ectothiorhodospiraceae</taxon>
        <taxon>Spiribacter</taxon>
    </lineage>
</organism>
<sequence length="259" mass="27525">MTLDPREITEHLRPRWAHVAVECLGRVDSTNDWLARAALKRPTVVAAEEQTMGRGRRERRWASPPGGIYVSVGWQIRPGASIPTALPLAVAVYLCEGLDALGISGVSLKWPNDLVVNGAKLAGVLVECVDRAPGRSLLIGMGLNLETPSEAAELPADRRAIGLADVGVIPAREALVTAAASAALEAGSLEERTISALMRQRWPVHDALAGRACTIEQANGETLHGVADGVTEGGALRLDTADGLRILWSGECRVRGGWE</sequence>
<dbReference type="Gene3D" id="2.30.30.100">
    <property type="match status" value="1"/>
</dbReference>